<reference evidence="5 6" key="1">
    <citation type="submission" date="2024-09" db="EMBL/GenBank/DDBJ databases">
        <authorList>
            <person name="Sun Q."/>
            <person name="Mori K."/>
        </authorList>
    </citation>
    <scope>NUCLEOTIDE SEQUENCE [LARGE SCALE GENOMIC DNA]</scope>
    <source>
        <strain evidence="5 6">JCM 15389</strain>
    </source>
</reference>
<organism evidence="5 6">
    <name type="scientific">Aciditerrimonas ferrireducens</name>
    <dbReference type="NCBI Taxonomy" id="667306"/>
    <lineage>
        <taxon>Bacteria</taxon>
        <taxon>Bacillati</taxon>
        <taxon>Actinomycetota</taxon>
        <taxon>Acidimicrobiia</taxon>
        <taxon>Acidimicrobiales</taxon>
        <taxon>Acidimicrobiaceae</taxon>
        <taxon>Aciditerrimonas</taxon>
    </lineage>
</organism>
<evidence type="ECO:0000259" key="4">
    <source>
        <dbReference type="SMART" id="SM00563"/>
    </source>
</evidence>
<dbReference type="Proteomes" id="UP001589788">
    <property type="component" value="Unassembled WGS sequence"/>
</dbReference>
<keyword evidence="2 5" id="KW-0012">Acyltransferase</keyword>
<dbReference type="PANTHER" id="PTHR10434">
    <property type="entry name" value="1-ACYL-SN-GLYCEROL-3-PHOSPHATE ACYLTRANSFERASE"/>
    <property type="match status" value="1"/>
</dbReference>
<evidence type="ECO:0000313" key="6">
    <source>
        <dbReference type="Proteomes" id="UP001589788"/>
    </source>
</evidence>
<proteinExistence type="predicted"/>
<dbReference type="CDD" id="cd07989">
    <property type="entry name" value="LPLAT_AGPAT-like"/>
    <property type="match status" value="1"/>
</dbReference>
<evidence type="ECO:0000313" key="5">
    <source>
        <dbReference type="EMBL" id="MFC0080805.1"/>
    </source>
</evidence>
<comment type="caution">
    <text evidence="5">The sequence shown here is derived from an EMBL/GenBank/DDBJ whole genome shotgun (WGS) entry which is preliminary data.</text>
</comment>
<dbReference type="InterPro" id="IPR002123">
    <property type="entry name" value="Plipid/glycerol_acylTrfase"/>
</dbReference>
<dbReference type="SMART" id="SM00563">
    <property type="entry name" value="PlsC"/>
    <property type="match status" value="1"/>
</dbReference>
<evidence type="ECO:0000256" key="1">
    <source>
        <dbReference type="ARBA" id="ARBA00022679"/>
    </source>
</evidence>
<accession>A0ABV6BZF2</accession>
<name>A0ABV6BZF2_9ACTN</name>
<sequence length="287" mass="31110">LDTAGQSPDAIVDELLARLGPRRATPSAPQSPVASQSPPGTGARAARRLADWRARSDPRGPWPPEIGLGPRSYRAVRRLVRAINRTAWRVTVHHPERLPTSGPYVIAPAHRSFVDFFVVAELTPRTLHYMAKAELWRSRLLGALIGVLGGFPVDREGVDRQAMSRAETVLARGDVLVVFPEGRRIEGPQLARLEEGVAFLAARSQVPVVPVGVGGTHRVLPKGRWLPRLVPVHLVVGEPLAPPPRSERGRVARHQVHALNEALASALQACLDEARRLAGDDPPTSAS</sequence>
<dbReference type="EMBL" id="JBHLYQ010000006">
    <property type="protein sequence ID" value="MFC0080805.1"/>
    <property type="molecule type" value="Genomic_DNA"/>
</dbReference>
<protein>
    <submittedName>
        <fullName evidence="5">Lysophospholipid acyltransferase family protein</fullName>
    </submittedName>
</protein>
<evidence type="ECO:0000256" key="3">
    <source>
        <dbReference type="SAM" id="MobiDB-lite"/>
    </source>
</evidence>
<dbReference type="RefSeq" id="WP_377787378.1">
    <property type="nucleotide sequence ID" value="NZ_JBHLYQ010000006.1"/>
</dbReference>
<feature type="domain" description="Phospholipid/glycerol acyltransferase" evidence="4">
    <location>
        <begin position="104"/>
        <end position="216"/>
    </location>
</feature>
<dbReference type="Pfam" id="PF01553">
    <property type="entry name" value="Acyltransferase"/>
    <property type="match status" value="1"/>
</dbReference>
<gene>
    <name evidence="5" type="ORF">ACFFRE_01360</name>
</gene>
<feature type="compositionally biased region" description="Low complexity" evidence="3">
    <location>
        <begin position="26"/>
        <end position="39"/>
    </location>
</feature>
<evidence type="ECO:0000256" key="2">
    <source>
        <dbReference type="ARBA" id="ARBA00023315"/>
    </source>
</evidence>
<keyword evidence="1" id="KW-0808">Transferase</keyword>
<dbReference type="SUPFAM" id="SSF69593">
    <property type="entry name" value="Glycerol-3-phosphate (1)-acyltransferase"/>
    <property type="match status" value="1"/>
</dbReference>
<dbReference type="PANTHER" id="PTHR10434:SF11">
    <property type="entry name" value="1-ACYL-SN-GLYCEROL-3-PHOSPHATE ACYLTRANSFERASE"/>
    <property type="match status" value="1"/>
</dbReference>
<feature type="compositionally biased region" description="Basic and acidic residues" evidence="3">
    <location>
        <begin position="48"/>
        <end position="58"/>
    </location>
</feature>
<keyword evidence="6" id="KW-1185">Reference proteome</keyword>
<feature type="non-terminal residue" evidence="5">
    <location>
        <position position="1"/>
    </location>
</feature>
<dbReference type="GO" id="GO:0016746">
    <property type="term" value="F:acyltransferase activity"/>
    <property type="evidence" value="ECO:0007669"/>
    <property type="project" value="UniProtKB-KW"/>
</dbReference>
<feature type="region of interest" description="Disordered" evidence="3">
    <location>
        <begin position="17"/>
        <end position="63"/>
    </location>
</feature>